<protein>
    <submittedName>
        <fullName evidence="1">Uncharacterized protein</fullName>
    </submittedName>
</protein>
<dbReference type="Proteomes" id="UP001229952">
    <property type="component" value="Chromosome"/>
</dbReference>
<gene>
    <name evidence="1" type="ORF">P8A22_15625</name>
</gene>
<evidence type="ECO:0000313" key="2">
    <source>
        <dbReference type="Proteomes" id="UP001229952"/>
    </source>
</evidence>
<reference evidence="1 2" key="1">
    <citation type="submission" date="2023-03" db="EMBL/GenBank/DDBJ databases">
        <title>Isolation and description of six Streptomyces strains from soil environments, able to metabolize different microbial glucans.</title>
        <authorList>
            <person name="Widen T."/>
            <person name="Larsbrink J."/>
        </authorList>
    </citation>
    <scope>NUCLEOTIDE SEQUENCE [LARGE SCALE GENOMIC DNA]</scope>
    <source>
        <strain evidence="1 2">Mut2</strain>
    </source>
</reference>
<evidence type="ECO:0000313" key="1">
    <source>
        <dbReference type="EMBL" id="WLQ41294.1"/>
    </source>
</evidence>
<name>A0ABY9I4N2_9ACTN</name>
<accession>A0ABY9I4N2</accession>
<dbReference type="RefSeq" id="WP_306087972.1">
    <property type="nucleotide sequence ID" value="NZ_CP120992.1"/>
</dbReference>
<keyword evidence="2" id="KW-1185">Reference proteome</keyword>
<dbReference type="EMBL" id="CP120992">
    <property type="protein sequence ID" value="WLQ41294.1"/>
    <property type="molecule type" value="Genomic_DNA"/>
</dbReference>
<organism evidence="1 2">
    <name type="scientific">Streptomyces laculatispora</name>
    <dbReference type="NCBI Taxonomy" id="887464"/>
    <lineage>
        <taxon>Bacteria</taxon>
        <taxon>Bacillati</taxon>
        <taxon>Actinomycetota</taxon>
        <taxon>Actinomycetes</taxon>
        <taxon>Kitasatosporales</taxon>
        <taxon>Streptomycetaceae</taxon>
        <taxon>Streptomyces</taxon>
    </lineage>
</organism>
<sequence length="205" mass="23167">MASFETHRRRVHDTDRTVHARHSALRTCLVAFAPYGFRATYHHLCRSARIPRDLEKDPASLIRAVEELDAARRHWLADEAVFVARRRQEKAAGTRRPQSDGSWRDAGRASPGMLAYCPNPEFHPDEPLPAVVERVLRSVVPPTAASSWCLVCGRAGATTRWRSECYVHRLCARCGVSLGAERTAAKSNVCRARAERWSEIWRRAA</sequence>
<proteinExistence type="predicted"/>